<dbReference type="SUPFAM" id="SSF53474">
    <property type="entry name" value="alpha/beta-Hydrolases"/>
    <property type="match status" value="1"/>
</dbReference>
<accession>A0A6J6IFB3</accession>
<feature type="region of interest" description="Disordered" evidence="2">
    <location>
        <begin position="1"/>
        <end position="26"/>
    </location>
</feature>
<dbReference type="AlphaFoldDB" id="A0A6J6IFB3"/>
<dbReference type="PANTHER" id="PTHR42916">
    <property type="entry name" value="2-SUCCINYL-5-ENOLPYRUVYL-6-HYDROXY-3-CYCLOHEXENE-1-CARBOXYLATE SYNTHASE"/>
    <property type="match status" value="1"/>
</dbReference>
<dbReference type="Pfam" id="PF00561">
    <property type="entry name" value="Abhydrolase_1"/>
    <property type="match status" value="1"/>
</dbReference>
<proteinExistence type="predicted"/>
<keyword evidence="1" id="KW-0456">Lyase</keyword>
<dbReference type="EMBL" id="CAEZUP010000095">
    <property type="protein sequence ID" value="CAB4620268.1"/>
    <property type="molecule type" value="Genomic_DNA"/>
</dbReference>
<feature type="compositionally biased region" description="Basic and acidic residues" evidence="2">
    <location>
        <begin position="8"/>
        <end position="19"/>
    </location>
</feature>
<evidence type="ECO:0000256" key="1">
    <source>
        <dbReference type="ARBA" id="ARBA00023239"/>
    </source>
</evidence>
<gene>
    <name evidence="4" type="ORF">UFOPK1835_01726</name>
</gene>
<dbReference type="GO" id="GO:0016829">
    <property type="term" value="F:lyase activity"/>
    <property type="evidence" value="ECO:0007669"/>
    <property type="project" value="UniProtKB-KW"/>
</dbReference>
<dbReference type="Gene3D" id="3.40.50.1820">
    <property type="entry name" value="alpha/beta hydrolase"/>
    <property type="match status" value="1"/>
</dbReference>
<evidence type="ECO:0000313" key="4">
    <source>
        <dbReference type="EMBL" id="CAB4620268.1"/>
    </source>
</evidence>
<reference evidence="4" key="1">
    <citation type="submission" date="2020-05" db="EMBL/GenBank/DDBJ databases">
        <authorList>
            <person name="Chiriac C."/>
            <person name="Salcher M."/>
            <person name="Ghai R."/>
            <person name="Kavagutti S V."/>
        </authorList>
    </citation>
    <scope>NUCLEOTIDE SEQUENCE</scope>
</reference>
<dbReference type="PANTHER" id="PTHR42916:SF1">
    <property type="entry name" value="PROTEIN PHYLLO, CHLOROPLASTIC"/>
    <property type="match status" value="1"/>
</dbReference>
<dbReference type="InterPro" id="IPR029058">
    <property type="entry name" value="AB_hydrolase_fold"/>
</dbReference>
<evidence type="ECO:0000259" key="3">
    <source>
        <dbReference type="Pfam" id="PF00561"/>
    </source>
</evidence>
<evidence type="ECO:0000256" key="2">
    <source>
        <dbReference type="SAM" id="MobiDB-lite"/>
    </source>
</evidence>
<organism evidence="4">
    <name type="scientific">freshwater metagenome</name>
    <dbReference type="NCBI Taxonomy" id="449393"/>
    <lineage>
        <taxon>unclassified sequences</taxon>
        <taxon>metagenomes</taxon>
        <taxon>ecological metagenomes</taxon>
    </lineage>
</organism>
<name>A0A6J6IFB3_9ZZZZ</name>
<feature type="domain" description="AB hydrolase-1" evidence="3">
    <location>
        <begin position="30"/>
        <end position="253"/>
    </location>
</feature>
<sequence length="267" mass="28473">MGRGRGRPYADHVENDADPRPGLTVRGAGPPIVMIHGFTQTRACWGPFAENLASDHRLLMIDAPGHGDSAALMADLVEGADLLAKTGGRGTYVGYSMGGRFALHIALRHPELVERLVLISTTAGIDDDAERARRRGDDDALAAHIEDIGVDVFVDEWLAQPMFSSLGVDAALAGLRKANTAAGLASSLRLAGTGTQSPLWEQIRELDMPVLVIAGADDAKFVASSRRLVETIGSNAELEIIPGAGHSAQLEDPTRTATIVREWLSRR</sequence>
<dbReference type="InterPro" id="IPR000073">
    <property type="entry name" value="AB_hydrolase_1"/>
</dbReference>
<protein>
    <submittedName>
        <fullName evidence="4">Unannotated protein</fullName>
    </submittedName>
</protein>